<proteinExistence type="predicted"/>
<reference evidence="1 2" key="1">
    <citation type="submission" date="2016-10" db="EMBL/GenBank/DDBJ databases">
        <authorList>
            <person name="Varghese N."/>
            <person name="Submissions S."/>
        </authorList>
    </citation>
    <scope>NUCLEOTIDE SEQUENCE [LARGE SCALE GENOMIC DNA]</scope>
    <source>
        <strain evidence="1 2">DSM 16525</strain>
    </source>
</reference>
<keyword evidence="2" id="KW-1185">Reference proteome</keyword>
<dbReference type="SUPFAM" id="SSF53474">
    <property type="entry name" value="alpha/beta-Hydrolases"/>
    <property type="match status" value="1"/>
</dbReference>
<comment type="caution">
    <text evidence="1">The sequence shown here is derived from an EMBL/GenBank/DDBJ whole genome shotgun (WGS) entry which is preliminary data.</text>
</comment>
<dbReference type="InterPro" id="IPR050583">
    <property type="entry name" value="Mycobacterial_A85_antigen"/>
</dbReference>
<gene>
    <name evidence="1" type="ORF">SAMN05443572_112215</name>
</gene>
<evidence type="ECO:0000313" key="1">
    <source>
        <dbReference type="EMBL" id="SEU37737.1"/>
    </source>
</evidence>
<dbReference type="Proteomes" id="UP000183760">
    <property type="component" value="Unassembled WGS sequence"/>
</dbReference>
<dbReference type="EMBL" id="FOIB01000012">
    <property type="protein sequence ID" value="SEU37737.1"/>
    <property type="molecule type" value="Genomic_DNA"/>
</dbReference>
<name>A0ABY1CTT9_MYXFU</name>
<evidence type="ECO:0000313" key="2">
    <source>
        <dbReference type="Proteomes" id="UP000183760"/>
    </source>
</evidence>
<protein>
    <submittedName>
        <fullName evidence="1">Esterase/lipase superfamily enzyme</fullName>
    </submittedName>
</protein>
<accession>A0ABY1CTT9</accession>
<dbReference type="PANTHER" id="PTHR48098">
    <property type="entry name" value="ENTEROCHELIN ESTERASE-RELATED"/>
    <property type="match status" value="1"/>
</dbReference>
<dbReference type="PANTHER" id="PTHR48098:SF3">
    <property type="entry name" value="IRON(III) ENTEROBACTIN ESTERASE"/>
    <property type="match status" value="1"/>
</dbReference>
<sequence>MPSRGTGRTEVPRGFLPALDITGRQSEVRQDHTHLTLPVLDTARLSSRPMNREYHRWHSERLHRDMELLLYGHSGEPVLLLPTSRGRFFQAEDFGLIGAIADRVQSGRYVIVCPDSVDDESWFNKSVHPHDRVARHQEWEQYLLNEVVPLLMSRSTGGRLTLAGCSFGGFHTYNVGLRHPHVFRRLISMGGKFETDEFLDGHQDHDVYFHSATQWLPNVHDNSQLAALQRVEMVLAVGEHDFCRPSNEHLSSLLWKKDIGNQLAIWQGGNHDWPVWREMIQQYLPW</sequence>
<dbReference type="InterPro" id="IPR000801">
    <property type="entry name" value="Esterase-like"/>
</dbReference>
<dbReference type="InterPro" id="IPR029058">
    <property type="entry name" value="AB_hydrolase_fold"/>
</dbReference>
<dbReference type="Pfam" id="PF00756">
    <property type="entry name" value="Esterase"/>
    <property type="match status" value="1"/>
</dbReference>
<dbReference type="Gene3D" id="3.40.50.1820">
    <property type="entry name" value="alpha/beta hydrolase"/>
    <property type="match status" value="1"/>
</dbReference>
<organism evidence="1 2">
    <name type="scientific">Myxococcus fulvus</name>
    <dbReference type="NCBI Taxonomy" id="33"/>
    <lineage>
        <taxon>Bacteria</taxon>
        <taxon>Pseudomonadati</taxon>
        <taxon>Myxococcota</taxon>
        <taxon>Myxococcia</taxon>
        <taxon>Myxococcales</taxon>
        <taxon>Cystobacterineae</taxon>
        <taxon>Myxococcaceae</taxon>
        <taxon>Myxococcus</taxon>
    </lineage>
</organism>